<dbReference type="SUPFAM" id="SSF75304">
    <property type="entry name" value="Amidase signature (AS) enzymes"/>
    <property type="match status" value="1"/>
</dbReference>
<dbReference type="InterPro" id="IPR006311">
    <property type="entry name" value="TAT_signal"/>
</dbReference>
<evidence type="ECO:0000313" key="4">
    <source>
        <dbReference type="Proteomes" id="UP000183613"/>
    </source>
</evidence>
<protein>
    <submittedName>
        <fullName evidence="3">Amidase</fullName>
    </submittedName>
</protein>
<dbReference type="Gene3D" id="3.90.1300.10">
    <property type="entry name" value="Amidase signature (AS) domain"/>
    <property type="match status" value="1"/>
</dbReference>
<dbReference type="PANTHER" id="PTHR11895">
    <property type="entry name" value="TRANSAMIDASE"/>
    <property type="match status" value="1"/>
</dbReference>
<dbReference type="RefSeq" id="WP_048358075.1">
    <property type="nucleotide sequence ID" value="NZ_FNUD01000002.1"/>
</dbReference>
<dbReference type="InterPro" id="IPR023631">
    <property type="entry name" value="Amidase_dom"/>
</dbReference>
<dbReference type="PROSITE" id="PS00571">
    <property type="entry name" value="AMIDASES"/>
    <property type="match status" value="1"/>
</dbReference>
<sequence length="524" mass="55237">MPIPASTPEDTQLAPGWQRRHVLKAGALAVGAGLLGRFANAAGSSGISPGDYLQMDAWDMANAVQKGEISPENLLSAAMARCDAVNPKVNAVNMRHDEYATALLKARRASGAPATGTLAGVPILIKDLNTYLEGTSTSNGCRLYKNAPPAPHTSTLITRYQAAGAVPFGKTTCPEFGLTTTTESLLWGQTRNPWNLAKSAGGSSGGAASAVAAGIVPVAHATDGGGSIRIPASYCGLVGLKPTRYRTPSGPGKYEGWFGASVANVVSRNVRDMALFMDAGQGHEAGSPYWAKPLVRPYVEELRTAPGRLRVGLVRDSLTGSPLDPAVAKVLDDTAKRLAALGHNVEEVRLNVDPRQLFGAHGSVIGDALLTMVHDREQVLGRAATADDYERITQVVLDRAQKVTGEGLYRARQSFETIGGYMEQQFDTYDVILSPVTANLTPDLGLLSLNQPWDSYAHNAMGSAAFTVLANVSGQPAISLPVGMSDSGLPIGMMFTGPLGGEDVLLRLSAQIEQDRPFARLPVL</sequence>
<dbReference type="EMBL" id="FNUD01000002">
    <property type="protein sequence ID" value="SEE94157.1"/>
    <property type="molecule type" value="Genomic_DNA"/>
</dbReference>
<accession>A0A0J6GEA3</accession>
<dbReference type="Proteomes" id="UP000183613">
    <property type="component" value="Unassembled WGS sequence"/>
</dbReference>
<dbReference type="PATRIC" id="fig|882211.3.peg.90"/>
<comment type="caution">
    <text evidence="3">The sequence shown here is derived from an EMBL/GenBank/DDBJ whole genome shotgun (WGS) entry which is preliminary data.</text>
</comment>
<dbReference type="InterPro" id="IPR000120">
    <property type="entry name" value="Amidase"/>
</dbReference>
<reference evidence="3" key="1">
    <citation type="submission" date="2016-10" db="EMBL/GenBank/DDBJ databases">
        <authorList>
            <person name="Varghese N."/>
            <person name="Submissions S."/>
        </authorList>
    </citation>
    <scope>NUCLEOTIDE SEQUENCE [LARGE SCALE GENOMIC DNA]</scope>
    <source>
        <strain evidence="3">LMG 25555</strain>
    </source>
</reference>
<proteinExistence type="inferred from homology"/>
<evidence type="ECO:0000313" key="3">
    <source>
        <dbReference type="EMBL" id="SEE94157.1"/>
    </source>
</evidence>
<dbReference type="PANTHER" id="PTHR11895:SF7">
    <property type="entry name" value="GLUTAMYL-TRNA(GLN) AMIDOTRANSFERASE SUBUNIT A, MITOCHONDRIAL"/>
    <property type="match status" value="1"/>
</dbReference>
<organism evidence="3 4">
    <name type="scientific">Pseudomonas deceptionensis</name>
    <dbReference type="NCBI Taxonomy" id="882211"/>
    <lineage>
        <taxon>Bacteria</taxon>
        <taxon>Pseudomonadati</taxon>
        <taxon>Pseudomonadota</taxon>
        <taxon>Gammaproteobacteria</taxon>
        <taxon>Pseudomonadales</taxon>
        <taxon>Pseudomonadaceae</taxon>
        <taxon>Pseudomonas</taxon>
    </lineage>
</organism>
<dbReference type="GO" id="GO:0003824">
    <property type="term" value="F:catalytic activity"/>
    <property type="evidence" value="ECO:0007669"/>
    <property type="project" value="InterPro"/>
</dbReference>
<comment type="similarity">
    <text evidence="1">Belongs to the amidase family.</text>
</comment>
<dbReference type="PROSITE" id="PS51318">
    <property type="entry name" value="TAT"/>
    <property type="match status" value="1"/>
</dbReference>
<feature type="domain" description="Amidase" evidence="2">
    <location>
        <begin position="74"/>
        <end position="506"/>
    </location>
</feature>
<dbReference type="InterPro" id="IPR020556">
    <property type="entry name" value="Amidase_CS"/>
</dbReference>
<dbReference type="AlphaFoldDB" id="A0A0J6GEA3"/>
<dbReference type="Pfam" id="PF01425">
    <property type="entry name" value="Amidase"/>
    <property type="match status" value="1"/>
</dbReference>
<evidence type="ECO:0000256" key="1">
    <source>
        <dbReference type="ARBA" id="ARBA00009199"/>
    </source>
</evidence>
<evidence type="ECO:0000259" key="2">
    <source>
        <dbReference type="Pfam" id="PF01425"/>
    </source>
</evidence>
<dbReference type="InterPro" id="IPR036928">
    <property type="entry name" value="AS_sf"/>
</dbReference>
<keyword evidence="4" id="KW-1185">Reference proteome</keyword>
<name>A0A0J6GEA3_PSEDM</name>
<dbReference type="OrthoDB" id="9811471at2"/>
<gene>
    <name evidence="3" type="ORF">SAMN04489800_2985</name>
</gene>